<gene>
    <name evidence="12" type="ORF">INT43_004689</name>
</gene>
<dbReference type="EMBL" id="JAEPQZ010000015">
    <property type="protein sequence ID" value="KAG2173315.1"/>
    <property type="molecule type" value="Genomic_DNA"/>
</dbReference>
<dbReference type="FunFam" id="3.40.50.1700:FF:000003">
    <property type="entry name" value="Probable beta-glucosidase"/>
    <property type="match status" value="1"/>
</dbReference>
<evidence type="ECO:0000256" key="3">
    <source>
        <dbReference type="ARBA" id="ARBA00005336"/>
    </source>
</evidence>
<dbReference type="EC" id="3.2.1.21" evidence="4"/>
<evidence type="ECO:0000256" key="2">
    <source>
        <dbReference type="ARBA" id="ARBA00004987"/>
    </source>
</evidence>
<proteinExistence type="inferred from homology"/>
<evidence type="ECO:0000256" key="6">
    <source>
        <dbReference type="ARBA" id="ARBA00023001"/>
    </source>
</evidence>
<dbReference type="AlphaFoldDB" id="A0A8H7U8I4"/>
<dbReference type="InterPro" id="IPR036962">
    <property type="entry name" value="Glyco_hydro_3_N_sf"/>
</dbReference>
<sequence>MQLHISVATAAVALLAVVDAAQLSWSDAYTKAKKDVSSLSLAEKVSVATGIGWMNGPCVGNTPAIPKIDYPGLCLQDSPLGVRFAYNVSGGIPGVNVAATFDKSLASARATAMGVEFREKGVNVQLGPDVNMARVPEAGRNWEGFGEDPYLTGVMGALTVQGIQDEGVIATAKHYILNEQEQDRTTVSDSCSSSNADDRTIHEVYAWPFARAVEAGVGSIMCSYNKINGVYACENDDTISRILKDELKFKGFVQSDWAATMSGVPSALAGLDMTMPGDITFGSGNSYFGGNLTEAVKNGSVPLSRVNDMATRIIAAWYKLGQDKKYPSIGVNFVNYTDAPFRNVQHDHKKIIREVGAASTILLKNKGNTLPIKTPKSIGIIGSDGGPSPGNFGPSACSDHGCDNGTLAQGWGSGTAWFPYLVNPYQGIKSRAPRNTKIVTSFDDYDLKKAASIAKSVEVPIVFVNADSGEGYIQVGDNPLGDRANLSLWHGGDALIEAVADANPNTIVVIHTVGAVMMPWLNKVKAVVNAGLPGQESGNSLADVLFGDVNPSGRLPYTIAKKPSDYYAHAVNSLEIDYSEGLLIGHRYFDAHNIDPLFEFGYGMSYTKFSYNSLSVKASKSSVTVSAKITNSGKVAGAEVPQLYIGFPKSAGEPPKVLRGFEKLQLKAGKSGKVSFDLDVAKELSIWDTTDSKWKVVHGKYQVYVGASSRDIRLTGTFTL</sequence>
<organism evidence="12 13">
    <name type="scientific">Mortierella isabellina</name>
    <name type="common">Filamentous fungus</name>
    <name type="synonym">Umbelopsis isabellina</name>
    <dbReference type="NCBI Taxonomy" id="91625"/>
    <lineage>
        <taxon>Eukaryota</taxon>
        <taxon>Fungi</taxon>
        <taxon>Fungi incertae sedis</taxon>
        <taxon>Mucoromycota</taxon>
        <taxon>Mucoromycotina</taxon>
        <taxon>Umbelopsidomycetes</taxon>
        <taxon>Umbelopsidales</taxon>
        <taxon>Umbelopsidaceae</taxon>
        <taxon>Umbelopsis</taxon>
    </lineage>
</organism>
<dbReference type="InterPro" id="IPR002772">
    <property type="entry name" value="Glyco_hydro_3_C"/>
</dbReference>
<dbReference type="FunFam" id="3.20.20.300:FF:000002">
    <property type="entry name" value="Probable beta-glucosidase"/>
    <property type="match status" value="1"/>
</dbReference>
<dbReference type="SUPFAM" id="SSF51445">
    <property type="entry name" value="(Trans)glycosidases"/>
    <property type="match status" value="1"/>
</dbReference>
<keyword evidence="8" id="KW-0326">Glycosidase</keyword>
<keyword evidence="9" id="KW-0624">Polysaccharide degradation</keyword>
<comment type="catalytic activity">
    <reaction evidence="1">
        <text>Hydrolysis of terminal, non-reducing beta-D-glucosyl residues with release of beta-D-glucose.</text>
        <dbReference type="EC" id="3.2.1.21"/>
    </reaction>
</comment>
<dbReference type="InterPro" id="IPR013783">
    <property type="entry name" value="Ig-like_fold"/>
</dbReference>
<dbReference type="SUPFAM" id="SSF52279">
    <property type="entry name" value="Beta-D-glucan exohydrolase, C-terminal domain"/>
    <property type="match status" value="1"/>
</dbReference>
<dbReference type="PANTHER" id="PTHR42715">
    <property type="entry name" value="BETA-GLUCOSIDASE"/>
    <property type="match status" value="1"/>
</dbReference>
<evidence type="ECO:0000313" key="13">
    <source>
        <dbReference type="Proteomes" id="UP000654370"/>
    </source>
</evidence>
<dbReference type="Proteomes" id="UP000654370">
    <property type="component" value="Unassembled WGS sequence"/>
</dbReference>
<dbReference type="GO" id="GO:0008422">
    <property type="term" value="F:beta-glucosidase activity"/>
    <property type="evidence" value="ECO:0007669"/>
    <property type="project" value="UniProtKB-EC"/>
</dbReference>
<evidence type="ECO:0000256" key="9">
    <source>
        <dbReference type="ARBA" id="ARBA00023326"/>
    </source>
</evidence>
<evidence type="ECO:0000256" key="5">
    <source>
        <dbReference type="ARBA" id="ARBA00022801"/>
    </source>
</evidence>
<dbReference type="InterPro" id="IPR026891">
    <property type="entry name" value="Fn3-like"/>
</dbReference>
<evidence type="ECO:0000256" key="4">
    <source>
        <dbReference type="ARBA" id="ARBA00012744"/>
    </source>
</evidence>
<feature type="domain" description="Fibronectin type III-like" evidence="11">
    <location>
        <begin position="639"/>
        <end position="709"/>
    </location>
</feature>
<comment type="pathway">
    <text evidence="2">Glycan metabolism; cellulose degradation.</text>
</comment>
<evidence type="ECO:0000259" key="11">
    <source>
        <dbReference type="SMART" id="SM01217"/>
    </source>
</evidence>
<protein>
    <recommendedName>
        <fullName evidence="4">beta-glucosidase</fullName>
        <ecNumber evidence="4">3.2.1.21</ecNumber>
    </recommendedName>
</protein>
<feature type="chain" id="PRO_5034592645" description="beta-glucosidase" evidence="10">
    <location>
        <begin position="21"/>
        <end position="720"/>
    </location>
</feature>
<dbReference type="Pfam" id="PF01915">
    <property type="entry name" value="Glyco_hydro_3_C"/>
    <property type="match status" value="1"/>
</dbReference>
<keyword evidence="10" id="KW-0732">Signal</keyword>
<dbReference type="PANTHER" id="PTHR42715:SF2">
    <property type="entry name" value="BETA-GLUCOSIDASE F-RELATED"/>
    <property type="match status" value="1"/>
</dbReference>
<keyword evidence="7" id="KW-0119">Carbohydrate metabolism</keyword>
<keyword evidence="5" id="KW-0378">Hydrolase</keyword>
<evidence type="ECO:0000256" key="10">
    <source>
        <dbReference type="SAM" id="SignalP"/>
    </source>
</evidence>
<keyword evidence="13" id="KW-1185">Reference proteome</keyword>
<accession>A0A8H7U8I4</accession>
<feature type="signal peptide" evidence="10">
    <location>
        <begin position="1"/>
        <end position="20"/>
    </location>
</feature>
<dbReference type="SMART" id="SM01217">
    <property type="entry name" value="Fn3_like"/>
    <property type="match status" value="1"/>
</dbReference>
<evidence type="ECO:0000256" key="7">
    <source>
        <dbReference type="ARBA" id="ARBA00023277"/>
    </source>
</evidence>
<dbReference type="Gene3D" id="3.40.50.1700">
    <property type="entry name" value="Glycoside hydrolase family 3 C-terminal domain"/>
    <property type="match status" value="1"/>
</dbReference>
<dbReference type="Pfam" id="PF00933">
    <property type="entry name" value="Glyco_hydro_3"/>
    <property type="match status" value="1"/>
</dbReference>
<dbReference type="GO" id="GO:0030245">
    <property type="term" value="P:cellulose catabolic process"/>
    <property type="evidence" value="ECO:0007669"/>
    <property type="project" value="UniProtKB-KW"/>
</dbReference>
<reference evidence="12" key="1">
    <citation type="submission" date="2020-12" db="EMBL/GenBank/DDBJ databases">
        <title>Metabolic potential, ecology and presence of endohyphal bacteria is reflected in genomic diversity of Mucoromycotina.</title>
        <authorList>
            <person name="Muszewska A."/>
            <person name="Okrasinska A."/>
            <person name="Steczkiewicz K."/>
            <person name="Drgas O."/>
            <person name="Orlowska M."/>
            <person name="Perlinska-Lenart U."/>
            <person name="Aleksandrzak-Piekarczyk T."/>
            <person name="Szatraj K."/>
            <person name="Zielenkiewicz U."/>
            <person name="Pilsyk S."/>
            <person name="Malc E."/>
            <person name="Mieczkowski P."/>
            <person name="Kruszewska J.S."/>
            <person name="Biernat P."/>
            <person name="Pawlowska J."/>
        </authorList>
    </citation>
    <scope>NUCLEOTIDE SEQUENCE</scope>
    <source>
        <strain evidence="12">WA0000067209</strain>
    </source>
</reference>
<evidence type="ECO:0000256" key="8">
    <source>
        <dbReference type="ARBA" id="ARBA00023295"/>
    </source>
</evidence>
<evidence type="ECO:0000256" key="1">
    <source>
        <dbReference type="ARBA" id="ARBA00000448"/>
    </source>
</evidence>
<dbReference type="Pfam" id="PF14310">
    <property type="entry name" value="Fn3-like"/>
    <property type="match status" value="1"/>
</dbReference>
<keyword evidence="6" id="KW-0136">Cellulose degradation</keyword>
<dbReference type="Gene3D" id="2.60.40.10">
    <property type="entry name" value="Immunoglobulins"/>
    <property type="match status" value="1"/>
</dbReference>
<evidence type="ECO:0000313" key="12">
    <source>
        <dbReference type="EMBL" id="KAG2173315.1"/>
    </source>
</evidence>
<dbReference type="InterPro" id="IPR001764">
    <property type="entry name" value="Glyco_hydro_3_N"/>
</dbReference>
<name>A0A8H7U8I4_MORIS</name>
<dbReference type="OrthoDB" id="416222at2759"/>
<dbReference type="Gene3D" id="3.20.20.300">
    <property type="entry name" value="Glycoside hydrolase, family 3, N-terminal domain"/>
    <property type="match status" value="1"/>
</dbReference>
<dbReference type="PRINTS" id="PR00133">
    <property type="entry name" value="GLHYDRLASE3"/>
</dbReference>
<comment type="caution">
    <text evidence="12">The sequence shown here is derived from an EMBL/GenBank/DDBJ whole genome shotgun (WGS) entry which is preliminary data.</text>
</comment>
<dbReference type="InterPro" id="IPR017853">
    <property type="entry name" value="GH"/>
</dbReference>
<dbReference type="InterPro" id="IPR036881">
    <property type="entry name" value="Glyco_hydro_3_C_sf"/>
</dbReference>
<dbReference type="InterPro" id="IPR050288">
    <property type="entry name" value="Cellulose_deg_GH3"/>
</dbReference>
<comment type="similarity">
    <text evidence="3">Belongs to the glycosyl hydrolase 3 family.</text>
</comment>